<dbReference type="EMBL" id="JABSTQ010010691">
    <property type="protein sequence ID" value="KAG0418876.1"/>
    <property type="molecule type" value="Genomic_DNA"/>
</dbReference>
<proteinExistence type="predicted"/>
<dbReference type="Proteomes" id="UP000805193">
    <property type="component" value="Unassembled WGS sequence"/>
</dbReference>
<protein>
    <submittedName>
        <fullName evidence="1">Uncharacterized protein</fullName>
    </submittedName>
</protein>
<keyword evidence="2" id="KW-1185">Reference proteome</keyword>
<sequence length="639" mass="70356">MASIWNLSELRVETGQSSSSLSSCGHYQEVCEPPADLAPLPEPRRKISLTQLPYISRPQSEQDLRCGWCGFRPNFLINFRHPRYVLFVLCCMVFLQGLVANGLVYMVLPTIERRFQFRSLETGTIVSMYHLASCISAPVMTLVAAKRSKPLYLSLAAVVIAIGTLILTLPHFLVPQYRQSTYEVDLCPHKGDDPAVCSTPTGNLRSYRFVFWAGHLIVGAGSSPMYTLALTYLDENLPTTLSIKYIGQMWAKLEKKSKAASRKTKAKNAPAMGLRNFPSNLSTLLHNNTFVFLCLAGTSETMIMTGMATFMTKFFEAQLGMSSPNIAHILGCVALPSACGGVLLGGYCVYKLNLGIDGILRMCLLCSIVPWFTSFILLYSCPNPKFFGLNHTSSRFFVSSVTNRFEQECNAYCFCPVEFYNPVCGKDNATYYSPCFAGCKRDYVYNSLKAYTDCSCIMHEGESFEVGMGSPVTVQADRKKCALECNALGLYLTGISLYMFFTFLLYTPGVSATIRNELNPASTSDGRWGEGAIPAATVVGFFIDNSCVLWNSVCDQIGACAVHDNGVMSRNLFTVVLVLKSVSVLLFLNALICLKTGDSERHSRGEDTPDGETSSVNATHSIQSLHKMGVYHASSVSLY</sequence>
<evidence type="ECO:0000313" key="1">
    <source>
        <dbReference type="EMBL" id="KAG0418876.1"/>
    </source>
</evidence>
<comment type="caution">
    <text evidence="1">The sequence shown here is derived from an EMBL/GenBank/DDBJ whole genome shotgun (WGS) entry which is preliminary data.</text>
</comment>
<name>A0AC60PFN9_IXOPE</name>
<gene>
    <name evidence="1" type="ORF">HPB47_004528</name>
</gene>
<reference evidence="1 2" key="1">
    <citation type="journal article" date="2020" name="Cell">
        <title>Large-Scale Comparative Analyses of Tick Genomes Elucidate Their Genetic Diversity and Vector Capacities.</title>
        <authorList>
            <consortium name="Tick Genome and Microbiome Consortium (TIGMIC)"/>
            <person name="Jia N."/>
            <person name="Wang J."/>
            <person name="Shi W."/>
            <person name="Du L."/>
            <person name="Sun Y."/>
            <person name="Zhan W."/>
            <person name="Jiang J.F."/>
            <person name="Wang Q."/>
            <person name="Zhang B."/>
            <person name="Ji P."/>
            <person name="Bell-Sakyi L."/>
            <person name="Cui X.M."/>
            <person name="Yuan T.T."/>
            <person name="Jiang B.G."/>
            <person name="Yang W.F."/>
            <person name="Lam T.T."/>
            <person name="Chang Q.C."/>
            <person name="Ding S.J."/>
            <person name="Wang X.J."/>
            <person name="Zhu J.G."/>
            <person name="Ruan X.D."/>
            <person name="Zhao L."/>
            <person name="Wei J.T."/>
            <person name="Ye R.Z."/>
            <person name="Que T.C."/>
            <person name="Du C.H."/>
            <person name="Zhou Y.H."/>
            <person name="Cheng J.X."/>
            <person name="Dai P.F."/>
            <person name="Guo W.B."/>
            <person name="Han X.H."/>
            <person name="Huang E.J."/>
            <person name="Li L.F."/>
            <person name="Wei W."/>
            <person name="Gao Y.C."/>
            <person name="Liu J.Z."/>
            <person name="Shao H.Z."/>
            <person name="Wang X."/>
            <person name="Wang C.C."/>
            <person name="Yang T.C."/>
            <person name="Huo Q.B."/>
            <person name="Li W."/>
            <person name="Chen H.Y."/>
            <person name="Chen S.E."/>
            <person name="Zhou L.G."/>
            <person name="Ni X.B."/>
            <person name="Tian J.H."/>
            <person name="Sheng Y."/>
            <person name="Liu T."/>
            <person name="Pan Y.S."/>
            <person name="Xia L.Y."/>
            <person name="Li J."/>
            <person name="Zhao F."/>
            <person name="Cao W.C."/>
        </authorList>
    </citation>
    <scope>NUCLEOTIDE SEQUENCE [LARGE SCALE GENOMIC DNA]</scope>
    <source>
        <strain evidence="1">Iper-2018</strain>
    </source>
</reference>
<evidence type="ECO:0000313" key="2">
    <source>
        <dbReference type="Proteomes" id="UP000805193"/>
    </source>
</evidence>
<organism evidence="1 2">
    <name type="scientific">Ixodes persulcatus</name>
    <name type="common">Taiga tick</name>
    <dbReference type="NCBI Taxonomy" id="34615"/>
    <lineage>
        <taxon>Eukaryota</taxon>
        <taxon>Metazoa</taxon>
        <taxon>Ecdysozoa</taxon>
        <taxon>Arthropoda</taxon>
        <taxon>Chelicerata</taxon>
        <taxon>Arachnida</taxon>
        <taxon>Acari</taxon>
        <taxon>Parasitiformes</taxon>
        <taxon>Ixodida</taxon>
        <taxon>Ixodoidea</taxon>
        <taxon>Ixodidae</taxon>
        <taxon>Ixodinae</taxon>
        <taxon>Ixodes</taxon>
    </lineage>
</organism>
<accession>A0AC60PFN9</accession>